<keyword evidence="1" id="KW-0863">Zinc-finger</keyword>
<dbReference type="Gene3D" id="4.10.60.10">
    <property type="entry name" value="Zinc finger, CCHC-type"/>
    <property type="match status" value="1"/>
</dbReference>
<proteinExistence type="predicted"/>
<feature type="region of interest" description="Disordered" evidence="2">
    <location>
        <begin position="177"/>
        <end position="211"/>
    </location>
</feature>
<dbReference type="AlphaFoldDB" id="A0AAQ3RLF8"/>
<feature type="domain" description="CCHC-type" evidence="3">
    <location>
        <begin position="223"/>
        <end position="237"/>
    </location>
</feature>
<accession>A0AAQ3RLF8</accession>
<dbReference type="GO" id="GO:0008270">
    <property type="term" value="F:zinc ion binding"/>
    <property type="evidence" value="ECO:0007669"/>
    <property type="project" value="UniProtKB-KW"/>
</dbReference>
<protein>
    <recommendedName>
        <fullName evidence="3">CCHC-type domain-containing protein</fullName>
    </recommendedName>
</protein>
<dbReference type="EMBL" id="CP144692">
    <property type="protein sequence ID" value="WVY98456.1"/>
    <property type="molecule type" value="Genomic_DNA"/>
</dbReference>
<keyword evidence="1" id="KW-0479">Metal-binding</keyword>
<evidence type="ECO:0000313" key="5">
    <source>
        <dbReference type="Proteomes" id="UP001374535"/>
    </source>
</evidence>
<dbReference type="Pfam" id="PF14223">
    <property type="entry name" value="Retrotran_gag_2"/>
    <property type="match status" value="1"/>
</dbReference>
<organism evidence="4 5">
    <name type="scientific">Vigna mungo</name>
    <name type="common">Black gram</name>
    <name type="synonym">Phaseolus mungo</name>
    <dbReference type="NCBI Taxonomy" id="3915"/>
    <lineage>
        <taxon>Eukaryota</taxon>
        <taxon>Viridiplantae</taxon>
        <taxon>Streptophyta</taxon>
        <taxon>Embryophyta</taxon>
        <taxon>Tracheophyta</taxon>
        <taxon>Spermatophyta</taxon>
        <taxon>Magnoliopsida</taxon>
        <taxon>eudicotyledons</taxon>
        <taxon>Gunneridae</taxon>
        <taxon>Pentapetalae</taxon>
        <taxon>rosids</taxon>
        <taxon>fabids</taxon>
        <taxon>Fabales</taxon>
        <taxon>Fabaceae</taxon>
        <taxon>Papilionoideae</taxon>
        <taxon>50 kb inversion clade</taxon>
        <taxon>NPAAA clade</taxon>
        <taxon>indigoferoid/millettioid clade</taxon>
        <taxon>Phaseoleae</taxon>
        <taxon>Vigna</taxon>
    </lineage>
</organism>
<evidence type="ECO:0000256" key="2">
    <source>
        <dbReference type="SAM" id="MobiDB-lite"/>
    </source>
</evidence>
<name>A0AAQ3RLF8_VIGMU</name>
<keyword evidence="5" id="KW-1185">Reference proteome</keyword>
<sequence>MVVDEGKIKIEKFNGTEFGFWKMQIKDYLYQKKLYQPLSGHRPVNMKDEDWILLDRQDLGVIRLTLSHNVVFNIAKEKTTMGLMTALSIMYEKSLASKKVHLMRRLFNLWMLDGAMVAQHFNELNIVTTQLSSVGIEFDDEVRALILLECYSNNKLKFDDVRDLILSEEIRRKKSGESSTSLVLHTESRGRSLNRGYGRGRSKERGSNSKNHRCFQNSKTIECCNCGKVGHYKNECKGGRKNHEDKVEENVASTSGGEDALICSLENKEDILSCHLTKEFFENYVLGNLGKVYLGNEQSCEIAGKGVVKIKLNGSVWDLKNANGGYTTVFHGDHWKISKGAMTFARGRKSGTLYKTEGACHLIAIAMNEDPNL</sequence>
<keyword evidence="1" id="KW-0862">Zinc</keyword>
<dbReference type="InterPro" id="IPR001878">
    <property type="entry name" value="Znf_CCHC"/>
</dbReference>
<dbReference type="Proteomes" id="UP001374535">
    <property type="component" value="Chromosome 9"/>
</dbReference>
<reference evidence="4 5" key="1">
    <citation type="journal article" date="2023" name="Life. Sci Alliance">
        <title>Evolutionary insights into 3D genome organization and epigenetic landscape of Vigna mungo.</title>
        <authorList>
            <person name="Junaid A."/>
            <person name="Singh B."/>
            <person name="Bhatia S."/>
        </authorList>
    </citation>
    <scope>NUCLEOTIDE SEQUENCE [LARGE SCALE GENOMIC DNA]</scope>
    <source>
        <strain evidence="4">Urdbean</strain>
    </source>
</reference>
<gene>
    <name evidence="4" type="ORF">V8G54_030607</name>
</gene>
<dbReference type="GO" id="GO:0003676">
    <property type="term" value="F:nucleic acid binding"/>
    <property type="evidence" value="ECO:0007669"/>
    <property type="project" value="InterPro"/>
</dbReference>
<dbReference type="PROSITE" id="PS50158">
    <property type="entry name" value="ZF_CCHC"/>
    <property type="match status" value="1"/>
</dbReference>
<evidence type="ECO:0000256" key="1">
    <source>
        <dbReference type="PROSITE-ProRule" id="PRU00047"/>
    </source>
</evidence>
<evidence type="ECO:0000313" key="4">
    <source>
        <dbReference type="EMBL" id="WVY98456.1"/>
    </source>
</evidence>
<evidence type="ECO:0000259" key="3">
    <source>
        <dbReference type="PROSITE" id="PS50158"/>
    </source>
</evidence>